<dbReference type="InterPro" id="IPR011127">
    <property type="entry name" value="Dala_Dala_lig_N"/>
</dbReference>
<keyword evidence="7" id="KW-0963">Cytoplasm</keyword>
<dbReference type="Pfam" id="PF01820">
    <property type="entry name" value="Dala_Dala_lig_N"/>
    <property type="match status" value="1"/>
</dbReference>
<dbReference type="GO" id="GO:0005524">
    <property type="term" value="F:ATP binding"/>
    <property type="evidence" value="ECO:0007669"/>
    <property type="project" value="UniProtKB-UniRule"/>
</dbReference>
<protein>
    <recommendedName>
        <fullName evidence="6">D-alanine--D-alanine ligase</fullName>
        <ecNumber evidence="6">6.3.2.4</ecNumber>
    </recommendedName>
</protein>
<evidence type="ECO:0000313" key="17">
    <source>
        <dbReference type="EMBL" id="MBB3019530.1"/>
    </source>
</evidence>
<evidence type="ECO:0000256" key="4">
    <source>
        <dbReference type="ARBA" id="ARBA00004496"/>
    </source>
</evidence>
<comment type="subcellular location">
    <subcellularLocation>
        <location evidence="4">Cytoplasm</location>
    </subcellularLocation>
</comment>
<comment type="function">
    <text evidence="3">Cell wall formation.</text>
</comment>
<evidence type="ECO:0000256" key="12">
    <source>
        <dbReference type="ARBA" id="ARBA00022984"/>
    </source>
</evidence>
<dbReference type="EC" id="6.3.2.4" evidence="6"/>
<evidence type="ECO:0000256" key="15">
    <source>
        <dbReference type="PROSITE-ProRule" id="PRU00409"/>
    </source>
</evidence>
<feature type="domain" description="ATP-grasp" evidence="16">
    <location>
        <begin position="128"/>
        <end position="320"/>
    </location>
</feature>
<comment type="cofactor">
    <cofactor evidence="2">
        <name>Mg(2+)</name>
        <dbReference type="ChEBI" id="CHEBI:18420"/>
    </cofactor>
</comment>
<dbReference type="Proteomes" id="UP000532010">
    <property type="component" value="Unassembled WGS sequence"/>
</dbReference>
<dbReference type="GO" id="GO:0009252">
    <property type="term" value="P:peptidoglycan biosynthetic process"/>
    <property type="evidence" value="ECO:0007669"/>
    <property type="project" value="UniProtKB-KW"/>
</dbReference>
<keyword evidence="11" id="KW-0133">Cell shape</keyword>
<evidence type="ECO:0000256" key="2">
    <source>
        <dbReference type="ARBA" id="ARBA00001946"/>
    </source>
</evidence>
<dbReference type="Gene3D" id="3.40.50.20">
    <property type="match status" value="1"/>
</dbReference>
<evidence type="ECO:0000313" key="18">
    <source>
        <dbReference type="Proteomes" id="UP000532010"/>
    </source>
</evidence>
<dbReference type="GO" id="GO:0005737">
    <property type="term" value="C:cytoplasm"/>
    <property type="evidence" value="ECO:0007669"/>
    <property type="project" value="UniProtKB-SubCell"/>
</dbReference>
<dbReference type="AlphaFoldDB" id="A0A7W4VMK9"/>
<dbReference type="GO" id="GO:0008716">
    <property type="term" value="F:D-alanine-D-alanine ligase activity"/>
    <property type="evidence" value="ECO:0007669"/>
    <property type="project" value="UniProtKB-EC"/>
</dbReference>
<evidence type="ECO:0000256" key="8">
    <source>
        <dbReference type="ARBA" id="ARBA00022598"/>
    </source>
</evidence>
<dbReference type="InterPro" id="IPR011761">
    <property type="entry name" value="ATP-grasp"/>
</dbReference>
<keyword evidence="8 17" id="KW-0436">Ligase</keyword>
<keyword evidence="10 15" id="KW-0067">ATP-binding</keyword>
<evidence type="ECO:0000256" key="7">
    <source>
        <dbReference type="ARBA" id="ARBA00022490"/>
    </source>
</evidence>
<proteinExistence type="inferred from homology"/>
<evidence type="ECO:0000256" key="11">
    <source>
        <dbReference type="ARBA" id="ARBA00022960"/>
    </source>
</evidence>
<dbReference type="GO" id="GO:0046872">
    <property type="term" value="F:metal ion binding"/>
    <property type="evidence" value="ECO:0007669"/>
    <property type="project" value="InterPro"/>
</dbReference>
<keyword evidence="18" id="KW-1185">Reference proteome</keyword>
<sequence length="327" mass="34636">MLITILFGGENREHFVSVASAQAIADALPEADLWFWGRDGIVRACDRGVLMSHSRPFEVDLPAPGEPIGRVEVALDRASKEQRLLVLGLHGGMAESGQLPVMCEDRGVRFTGSGSAASRLAFDKMAAKAAVAKAGIVTPPTLTMESGGTDLATYGRLVAKPVADGSSYGLIFVEGPDDLRALRDAVQREAYLIEPFIAGVEATCGVLERDGEVIALPPVEIRPADGVFDYAAKYLAPTTREICPAGFGEQVSAALQSAALKAHSGIGARGYSRSDFIVAGDRVIFPEINTLPGLTRASLFPKELAAQGIAFDEFLHGQIELAELGSR</sequence>
<dbReference type="GO" id="GO:0071555">
    <property type="term" value="P:cell wall organization"/>
    <property type="evidence" value="ECO:0007669"/>
    <property type="project" value="UniProtKB-KW"/>
</dbReference>
<keyword evidence="12" id="KW-0573">Peptidoglycan synthesis</keyword>
<keyword evidence="9 15" id="KW-0547">Nucleotide-binding</keyword>
<comment type="similarity">
    <text evidence="5">Belongs to the D-alanine--D-alanine ligase family.</text>
</comment>
<accession>A0A7W4VMK9</accession>
<evidence type="ECO:0000256" key="3">
    <source>
        <dbReference type="ARBA" id="ARBA00003921"/>
    </source>
</evidence>
<dbReference type="Gene3D" id="3.30.470.20">
    <property type="entry name" value="ATP-grasp fold, B domain"/>
    <property type="match status" value="1"/>
</dbReference>
<dbReference type="Gene3D" id="3.30.1490.20">
    <property type="entry name" value="ATP-grasp fold, A domain"/>
    <property type="match status" value="1"/>
</dbReference>
<evidence type="ECO:0000256" key="10">
    <source>
        <dbReference type="ARBA" id="ARBA00022840"/>
    </source>
</evidence>
<dbReference type="SUPFAM" id="SSF56059">
    <property type="entry name" value="Glutathione synthetase ATP-binding domain-like"/>
    <property type="match status" value="1"/>
</dbReference>
<dbReference type="RefSeq" id="WP_183450709.1">
    <property type="nucleotide sequence ID" value="NZ_JACHWB010000003.1"/>
</dbReference>
<dbReference type="GO" id="GO:0008360">
    <property type="term" value="P:regulation of cell shape"/>
    <property type="evidence" value="ECO:0007669"/>
    <property type="project" value="UniProtKB-KW"/>
</dbReference>
<dbReference type="PROSITE" id="PS50975">
    <property type="entry name" value="ATP_GRASP"/>
    <property type="match status" value="1"/>
</dbReference>
<evidence type="ECO:0000256" key="6">
    <source>
        <dbReference type="ARBA" id="ARBA00012216"/>
    </source>
</evidence>
<evidence type="ECO:0000256" key="14">
    <source>
        <dbReference type="ARBA" id="ARBA00047614"/>
    </source>
</evidence>
<keyword evidence="13" id="KW-0961">Cell wall biogenesis/degradation</keyword>
<dbReference type="PANTHER" id="PTHR23132">
    <property type="entry name" value="D-ALANINE--D-ALANINE LIGASE"/>
    <property type="match status" value="1"/>
</dbReference>
<dbReference type="InterPro" id="IPR016185">
    <property type="entry name" value="PreATP-grasp_dom_sf"/>
</dbReference>
<dbReference type="InterPro" id="IPR011095">
    <property type="entry name" value="Dala_Dala_lig_C"/>
</dbReference>
<comment type="caution">
    <text evidence="17">The sequence shown here is derived from an EMBL/GenBank/DDBJ whole genome shotgun (WGS) entry which is preliminary data.</text>
</comment>
<dbReference type="InterPro" id="IPR013815">
    <property type="entry name" value="ATP_grasp_subdomain_1"/>
</dbReference>
<dbReference type="PROSITE" id="PS00844">
    <property type="entry name" value="DALA_DALA_LIGASE_2"/>
    <property type="match status" value="1"/>
</dbReference>
<organism evidence="17 18">
    <name type="scientific">Microvirga lupini</name>
    <dbReference type="NCBI Taxonomy" id="420324"/>
    <lineage>
        <taxon>Bacteria</taxon>
        <taxon>Pseudomonadati</taxon>
        <taxon>Pseudomonadota</taxon>
        <taxon>Alphaproteobacteria</taxon>
        <taxon>Hyphomicrobiales</taxon>
        <taxon>Methylobacteriaceae</taxon>
        <taxon>Microvirga</taxon>
    </lineage>
</organism>
<evidence type="ECO:0000256" key="9">
    <source>
        <dbReference type="ARBA" id="ARBA00022741"/>
    </source>
</evidence>
<dbReference type="EMBL" id="JACHWB010000003">
    <property type="protein sequence ID" value="MBB3019530.1"/>
    <property type="molecule type" value="Genomic_DNA"/>
</dbReference>
<dbReference type="PANTHER" id="PTHR23132:SF23">
    <property type="entry name" value="D-ALANINE--D-ALANINE LIGASE B"/>
    <property type="match status" value="1"/>
</dbReference>
<dbReference type="InterPro" id="IPR000291">
    <property type="entry name" value="D-Ala_lig_Van_CS"/>
</dbReference>
<reference evidence="17 18" key="1">
    <citation type="submission" date="2020-08" db="EMBL/GenBank/DDBJ databases">
        <title>The Agave Microbiome: Exploring the role of microbial communities in plant adaptations to desert environments.</title>
        <authorList>
            <person name="Partida-Martinez L.P."/>
        </authorList>
    </citation>
    <scope>NUCLEOTIDE SEQUENCE [LARGE SCALE GENOMIC DNA]</scope>
    <source>
        <strain evidence="17 18">AT3.9</strain>
    </source>
</reference>
<gene>
    <name evidence="17" type="ORF">FHR70_002595</name>
</gene>
<comment type="cofactor">
    <cofactor evidence="1">
        <name>Mn(2+)</name>
        <dbReference type="ChEBI" id="CHEBI:29035"/>
    </cofactor>
</comment>
<evidence type="ECO:0000256" key="1">
    <source>
        <dbReference type="ARBA" id="ARBA00001936"/>
    </source>
</evidence>
<evidence type="ECO:0000259" key="16">
    <source>
        <dbReference type="PROSITE" id="PS50975"/>
    </source>
</evidence>
<comment type="catalytic activity">
    <reaction evidence="14">
        <text>2 D-alanine + ATP = D-alanyl-D-alanine + ADP + phosphate + H(+)</text>
        <dbReference type="Rhea" id="RHEA:11224"/>
        <dbReference type="ChEBI" id="CHEBI:15378"/>
        <dbReference type="ChEBI" id="CHEBI:30616"/>
        <dbReference type="ChEBI" id="CHEBI:43474"/>
        <dbReference type="ChEBI" id="CHEBI:57416"/>
        <dbReference type="ChEBI" id="CHEBI:57822"/>
        <dbReference type="ChEBI" id="CHEBI:456216"/>
        <dbReference type="EC" id="6.3.2.4"/>
    </reaction>
</comment>
<dbReference type="SUPFAM" id="SSF52440">
    <property type="entry name" value="PreATP-grasp domain"/>
    <property type="match status" value="1"/>
</dbReference>
<evidence type="ECO:0000256" key="5">
    <source>
        <dbReference type="ARBA" id="ARBA00010871"/>
    </source>
</evidence>
<name>A0A7W4VMK9_9HYPH</name>
<evidence type="ECO:0000256" key="13">
    <source>
        <dbReference type="ARBA" id="ARBA00023316"/>
    </source>
</evidence>
<dbReference type="Pfam" id="PF07478">
    <property type="entry name" value="Dala_Dala_lig_C"/>
    <property type="match status" value="1"/>
</dbReference>